<feature type="region of interest" description="Disordered" evidence="2">
    <location>
        <begin position="1"/>
        <end position="115"/>
    </location>
</feature>
<dbReference type="AlphaFoldDB" id="A0A8V0XMI3"/>
<sequence length="379" mass="41518">MEGRPEGSFRLRSEERRQRAAGLETSLTGSFLRADGGAPEPDPGEKKDVGKPPKPTDLAAVSQENATPEAAAGKTSHGSLSSVKSPNTTSCQTKRRSWRRSSLKGSKRRKSLPPFHEDVTALSQAISLDLPETDRLSMLLLSSFQFSAQKLEHVLEQTEGFSPEAFKASVNSASEDLKRYIEKLKLDGTLRSCIEKAEGDSSDSVSDESVCKAKECIARFSAECQAWDELLQRYQKDAEETSRQLEECRSKEGRAEPPNYLQTSQAEVLSTKPNYQRILDEQGEVLSCMELVLDELQQAAKLLRAFSEDSRQHLRGLSELLGELGATVPVGGGEVTTLCPFGGDTVSQEGGDTVSQWGGCHCIPVWGDIVSQWDDTMSQ</sequence>
<reference evidence="3" key="3">
    <citation type="submission" date="2025-09" db="UniProtKB">
        <authorList>
            <consortium name="Ensembl"/>
        </authorList>
    </citation>
    <scope>IDENTIFICATION</scope>
    <source>
        <strain evidence="3">broiler</strain>
    </source>
</reference>
<feature type="compositionally biased region" description="Basic and acidic residues" evidence="2">
    <location>
        <begin position="1"/>
        <end position="18"/>
    </location>
</feature>
<dbReference type="GeneTree" id="ENSGT00390000011347"/>
<dbReference type="Proteomes" id="UP000000539">
    <property type="component" value="Chromosome 30"/>
</dbReference>
<accession>A0A8V0XMI3</accession>
<keyword evidence="1" id="KW-0175">Coiled coil</keyword>
<evidence type="ECO:0000256" key="2">
    <source>
        <dbReference type="SAM" id="MobiDB-lite"/>
    </source>
</evidence>
<dbReference type="GO" id="GO:0051301">
    <property type="term" value="P:cell division"/>
    <property type="evidence" value="ECO:0007669"/>
    <property type="project" value="InterPro"/>
</dbReference>
<evidence type="ECO:0000256" key="1">
    <source>
        <dbReference type="SAM" id="Coils"/>
    </source>
</evidence>
<name>A0A8V0XMI3_CHICK</name>
<evidence type="ECO:0000313" key="3">
    <source>
        <dbReference type="Ensembl" id="ENSGALP00010005429.1"/>
    </source>
</evidence>
<gene>
    <name evidence="3" type="primary">DSN1</name>
</gene>
<dbReference type="PANTHER" id="PTHR14778:SF2">
    <property type="entry name" value="KINETOCHORE-ASSOCIATED PROTEIN DSN1 HOMOLOG"/>
    <property type="match status" value="1"/>
</dbReference>
<reference evidence="3" key="2">
    <citation type="submission" date="2025-08" db="UniProtKB">
        <authorList>
            <consortium name="Ensembl"/>
        </authorList>
    </citation>
    <scope>IDENTIFICATION</scope>
    <source>
        <strain evidence="3">broiler</strain>
    </source>
</reference>
<proteinExistence type="predicted"/>
<protein>
    <submittedName>
        <fullName evidence="3">DSN1 homolog, MIS12 kinetochore complex component</fullName>
    </submittedName>
</protein>
<dbReference type="InterPro" id="IPR013218">
    <property type="entry name" value="Dsn1/Mis13"/>
</dbReference>
<evidence type="ECO:0000313" key="4">
    <source>
        <dbReference type="Proteomes" id="UP000000539"/>
    </source>
</evidence>
<dbReference type="PANTHER" id="PTHR14778">
    <property type="entry name" value="KINETOCHORE-ASSOCIATED PROTEIN DSN1 HOMOLOG"/>
    <property type="match status" value="1"/>
</dbReference>
<dbReference type="GO" id="GO:0007059">
    <property type="term" value="P:chromosome segregation"/>
    <property type="evidence" value="ECO:0007669"/>
    <property type="project" value="InterPro"/>
</dbReference>
<dbReference type="GO" id="GO:0000444">
    <property type="term" value="C:MIS12/MIND type complex"/>
    <property type="evidence" value="ECO:0000318"/>
    <property type="project" value="GO_Central"/>
</dbReference>
<dbReference type="OrthoDB" id="10044040at2759"/>
<keyword evidence="4" id="KW-1185">Reference proteome</keyword>
<feature type="compositionally biased region" description="Polar residues" evidence="2">
    <location>
        <begin position="76"/>
        <end position="92"/>
    </location>
</feature>
<reference evidence="3" key="1">
    <citation type="submission" date="2020-11" db="EMBL/GenBank/DDBJ databases">
        <title>Gallus gallus (Chicken) genome, bGalGal1, GRCg7b, maternal haplotype autosomes + Z &amp; W.</title>
        <authorList>
            <person name="Warren W."/>
            <person name="Formenti G."/>
            <person name="Fedrigo O."/>
            <person name="Haase B."/>
            <person name="Mountcastle J."/>
            <person name="Balacco J."/>
            <person name="Tracey A."/>
            <person name="Schneider V."/>
            <person name="Okimoto R."/>
            <person name="Cheng H."/>
            <person name="Hawken R."/>
            <person name="Howe K."/>
            <person name="Jarvis E.D."/>
        </authorList>
    </citation>
    <scope>NUCLEOTIDE SEQUENCE [LARGE SCALE GENOMIC DNA]</scope>
    <source>
        <strain evidence="3">Broiler</strain>
    </source>
</reference>
<feature type="coiled-coil region" evidence="1">
    <location>
        <begin position="224"/>
        <end position="251"/>
    </location>
</feature>
<dbReference type="Pfam" id="PF08202">
    <property type="entry name" value="MIS13"/>
    <property type="match status" value="1"/>
</dbReference>
<dbReference type="Ensembl" id="ENSGALT00010009190.1">
    <property type="protein sequence ID" value="ENSGALP00010005429.1"/>
    <property type="gene ID" value="ENSGALG00010003968.1"/>
</dbReference>
<feature type="compositionally biased region" description="Basic residues" evidence="2">
    <location>
        <begin position="93"/>
        <end position="111"/>
    </location>
</feature>
<organism evidence="3 4">
    <name type="scientific">Gallus gallus</name>
    <name type="common">Chicken</name>
    <dbReference type="NCBI Taxonomy" id="9031"/>
    <lineage>
        <taxon>Eukaryota</taxon>
        <taxon>Metazoa</taxon>
        <taxon>Chordata</taxon>
        <taxon>Craniata</taxon>
        <taxon>Vertebrata</taxon>
        <taxon>Euteleostomi</taxon>
        <taxon>Archelosauria</taxon>
        <taxon>Archosauria</taxon>
        <taxon>Dinosauria</taxon>
        <taxon>Saurischia</taxon>
        <taxon>Theropoda</taxon>
        <taxon>Coelurosauria</taxon>
        <taxon>Aves</taxon>
        <taxon>Neognathae</taxon>
        <taxon>Galloanserae</taxon>
        <taxon>Galliformes</taxon>
        <taxon>Phasianidae</taxon>
        <taxon>Phasianinae</taxon>
        <taxon>Gallus</taxon>
    </lineage>
</organism>